<accession>A0A1G1SRS0</accession>
<keyword evidence="3" id="KW-1185">Reference proteome</keyword>
<dbReference type="AlphaFoldDB" id="A0A1G1SRS0"/>
<gene>
    <name evidence="2" type="ORF">BEN48_06895</name>
</gene>
<evidence type="ECO:0000313" key="2">
    <source>
        <dbReference type="EMBL" id="OGX81311.1"/>
    </source>
</evidence>
<dbReference type="EMBL" id="MDZC01000123">
    <property type="protein sequence ID" value="OGX81311.1"/>
    <property type="molecule type" value="Genomic_DNA"/>
</dbReference>
<evidence type="ECO:0000313" key="3">
    <source>
        <dbReference type="Proteomes" id="UP000177791"/>
    </source>
</evidence>
<dbReference type="STRING" id="1908236.BEN48_06895"/>
<sequence>MAGAPQARPLYLKQLTWGTAFQRYETSLIPEIPQSLVYADPAGQRLLARQPAGRFPSYGAYLQFVARHPVATGLRYLRHLFNGLDIRFPTPYPRHLHPAGQQALRLLNYALLGLGTWLALAVWWRGRQSRPTRELWRAPVAPVLLAVLLPCLLVLPTLIECRFLLPLHMLLLAAIATCWQPRTWWHELGGPARRVALLVLATGWLWGCWQLSEDTARHLRPPSEAPQE</sequence>
<keyword evidence="1" id="KW-0472">Membrane</keyword>
<proteinExistence type="predicted"/>
<comment type="caution">
    <text evidence="2">The sequence shown here is derived from an EMBL/GenBank/DDBJ whole genome shotgun (WGS) entry which is preliminary data.</text>
</comment>
<dbReference type="Proteomes" id="UP000177791">
    <property type="component" value="Unassembled WGS sequence"/>
</dbReference>
<keyword evidence="1" id="KW-1133">Transmembrane helix</keyword>
<reference evidence="2 3" key="1">
    <citation type="submission" date="2016-08" db="EMBL/GenBank/DDBJ databases">
        <title>Hymenobacter coccineus sp. nov., Hymenobacter lapidarius sp. nov. and Hymenobacter glacialis sp. nov., isolated from Antarctic soil.</title>
        <authorList>
            <person name="Sedlacek I."/>
            <person name="Kralova S."/>
            <person name="Kyrova K."/>
            <person name="Maslanova I."/>
            <person name="Stankova E."/>
            <person name="Vrbovska V."/>
            <person name="Nemec M."/>
            <person name="Bartak M."/>
            <person name="Svec P."/>
            <person name="Busse H.-J."/>
            <person name="Pantucek R."/>
        </authorList>
    </citation>
    <scope>NUCLEOTIDE SEQUENCE [LARGE SCALE GENOMIC DNA]</scope>
    <source>
        <strain evidence="2 3">CCM 8648</strain>
    </source>
</reference>
<feature type="transmembrane region" description="Helical" evidence="1">
    <location>
        <begin position="106"/>
        <end position="124"/>
    </location>
</feature>
<protein>
    <submittedName>
        <fullName evidence="2">Uncharacterized protein</fullName>
    </submittedName>
</protein>
<evidence type="ECO:0000256" key="1">
    <source>
        <dbReference type="SAM" id="Phobius"/>
    </source>
</evidence>
<organism evidence="2 3">
    <name type="scientific">Hymenobacter glacialis</name>
    <dbReference type="NCBI Taxonomy" id="1908236"/>
    <lineage>
        <taxon>Bacteria</taxon>
        <taxon>Pseudomonadati</taxon>
        <taxon>Bacteroidota</taxon>
        <taxon>Cytophagia</taxon>
        <taxon>Cytophagales</taxon>
        <taxon>Hymenobacteraceae</taxon>
        <taxon>Hymenobacter</taxon>
    </lineage>
</organism>
<feature type="transmembrane region" description="Helical" evidence="1">
    <location>
        <begin position="136"/>
        <end position="156"/>
    </location>
</feature>
<name>A0A1G1SRS0_9BACT</name>
<keyword evidence="1" id="KW-0812">Transmembrane</keyword>